<comment type="caution">
    <text evidence="1">The sequence shown here is derived from an EMBL/GenBank/DDBJ whole genome shotgun (WGS) entry which is preliminary data.</text>
</comment>
<dbReference type="Proteomes" id="UP000012092">
    <property type="component" value="Unassembled WGS sequence"/>
</dbReference>
<accession>M6RZU3</accession>
<protein>
    <submittedName>
        <fullName evidence="1">Uncharacterized protein</fullName>
    </submittedName>
</protein>
<reference evidence="1 2" key="1">
    <citation type="submission" date="2013-01" db="EMBL/GenBank/DDBJ databases">
        <authorList>
            <person name="Harkins D.M."/>
            <person name="Durkin A.S."/>
            <person name="Brinkac L.M."/>
            <person name="Haft D.H."/>
            <person name="Selengut J.D."/>
            <person name="Sanka R."/>
            <person name="DePew J."/>
            <person name="Purushe J."/>
            <person name="Picardeau M."/>
            <person name="Werts C."/>
            <person name="Goarant C."/>
            <person name="Vinetz J.M."/>
            <person name="Sutton G.G."/>
            <person name="Nierman W.C."/>
            <person name="Fouts D.E."/>
        </authorList>
    </citation>
    <scope>NUCLEOTIDE SEQUENCE [LARGE SCALE GENOMIC DNA]</scope>
    <source>
        <strain evidence="1 2">Verdun HP</strain>
    </source>
</reference>
<proteinExistence type="predicted"/>
<evidence type="ECO:0000313" key="1">
    <source>
        <dbReference type="EMBL" id="EMO06303.1"/>
    </source>
</evidence>
<organism evidence="1 2">
    <name type="scientific">Leptospira interrogans serovar Icterohaemorrhagiae str. Verdun HP</name>
    <dbReference type="NCBI Taxonomy" id="1049910"/>
    <lineage>
        <taxon>Bacteria</taxon>
        <taxon>Pseudomonadati</taxon>
        <taxon>Spirochaetota</taxon>
        <taxon>Spirochaetia</taxon>
        <taxon>Leptospirales</taxon>
        <taxon>Leptospiraceae</taxon>
        <taxon>Leptospira</taxon>
    </lineage>
</organism>
<dbReference type="AlphaFoldDB" id="M6RZU3"/>
<gene>
    <name evidence="1" type="ORF">LEP1GSC116_2379</name>
</gene>
<evidence type="ECO:0000313" key="2">
    <source>
        <dbReference type="Proteomes" id="UP000012092"/>
    </source>
</evidence>
<dbReference type="EMBL" id="AHNZ02000281">
    <property type="protein sequence ID" value="EMO06303.1"/>
    <property type="molecule type" value="Genomic_DNA"/>
</dbReference>
<name>M6RZU3_LEPIR</name>
<sequence>MFFPIYSSEKNKGWTQISWMGWGLATIQKTENLSELEKEKFIKN</sequence>